<dbReference type="PANTHER" id="PTHR11669:SF8">
    <property type="entry name" value="DNA POLYMERASE III SUBUNIT DELTA"/>
    <property type="match status" value="1"/>
</dbReference>
<keyword evidence="5" id="KW-1185">Reference proteome</keyword>
<dbReference type="InterPro" id="IPR004622">
    <property type="entry name" value="DNA_pol_HolB"/>
</dbReference>
<gene>
    <name evidence="4" type="ORF">I6N98_08635</name>
</gene>
<keyword evidence="4" id="KW-0548">Nucleotidyltransferase</keyword>
<evidence type="ECO:0000256" key="3">
    <source>
        <dbReference type="ARBA" id="ARBA00049244"/>
    </source>
</evidence>
<name>A0A7T4URU8_9GAMM</name>
<dbReference type="InterPro" id="IPR050238">
    <property type="entry name" value="DNA_Rep/Repair_Clamp_Loader"/>
</dbReference>
<evidence type="ECO:0000256" key="2">
    <source>
        <dbReference type="ARBA" id="ARBA00022932"/>
    </source>
</evidence>
<evidence type="ECO:0000313" key="4">
    <source>
        <dbReference type="EMBL" id="QQD19882.1"/>
    </source>
</evidence>
<dbReference type="Pfam" id="PF13177">
    <property type="entry name" value="DNA_pol3_delta2"/>
    <property type="match status" value="1"/>
</dbReference>
<dbReference type="GO" id="GO:0006261">
    <property type="term" value="P:DNA-templated DNA replication"/>
    <property type="evidence" value="ECO:0007669"/>
    <property type="project" value="TreeGrafter"/>
</dbReference>
<reference evidence="4 5" key="1">
    <citation type="submission" date="2020-12" db="EMBL/GenBank/DDBJ databases">
        <authorList>
            <person name="Shan Y."/>
        </authorList>
    </citation>
    <scope>NUCLEOTIDE SEQUENCE [LARGE SCALE GENOMIC DNA]</scope>
    <source>
        <strain evidence="5">csc3.9</strain>
    </source>
</reference>
<dbReference type="NCBIfam" id="NF004310">
    <property type="entry name" value="PRK05707.1"/>
    <property type="match status" value="1"/>
</dbReference>
<accession>A0A7T4URU8</accession>
<dbReference type="EMBL" id="CP066167">
    <property type="protein sequence ID" value="QQD19882.1"/>
    <property type="molecule type" value="Genomic_DNA"/>
</dbReference>
<dbReference type="AlphaFoldDB" id="A0A7T4URU8"/>
<evidence type="ECO:0000313" key="5">
    <source>
        <dbReference type="Proteomes" id="UP000596063"/>
    </source>
</evidence>
<dbReference type="Proteomes" id="UP000596063">
    <property type="component" value="Chromosome"/>
</dbReference>
<dbReference type="RefSeq" id="WP_198571366.1">
    <property type="nucleotide sequence ID" value="NZ_CP066167.1"/>
</dbReference>
<keyword evidence="4" id="KW-0808">Transferase</keyword>
<dbReference type="SUPFAM" id="SSF52540">
    <property type="entry name" value="P-loop containing nucleoside triphosphate hydrolases"/>
    <property type="match status" value="1"/>
</dbReference>
<dbReference type="Gene3D" id="3.40.50.300">
    <property type="entry name" value="P-loop containing nucleotide triphosphate hydrolases"/>
    <property type="match status" value="1"/>
</dbReference>
<keyword evidence="2" id="KW-0239">DNA-directed DNA polymerase</keyword>
<dbReference type="PANTHER" id="PTHR11669">
    <property type="entry name" value="REPLICATION FACTOR C / DNA POLYMERASE III GAMMA-TAU SUBUNIT"/>
    <property type="match status" value="1"/>
</dbReference>
<dbReference type="KEGG" id="snan:I6N98_08635"/>
<organism evidence="4 5">
    <name type="scientific">Spongiibacter nanhainus</name>
    <dbReference type="NCBI Taxonomy" id="2794344"/>
    <lineage>
        <taxon>Bacteria</taxon>
        <taxon>Pseudomonadati</taxon>
        <taxon>Pseudomonadota</taxon>
        <taxon>Gammaproteobacteria</taxon>
        <taxon>Cellvibrionales</taxon>
        <taxon>Spongiibacteraceae</taxon>
        <taxon>Spongiibacter</taxon>
    </lineage>
</organism>
<evidence type="ECO:0000256" key="1">
    <source>
        <dbReference type="ARBA" id="ARBA00012417"/>
    </source>
</evidence>
<proteinExistence type="predicted"/>
<sequence length="333" mass="36595">MSDATPSTLETLAYPWQQGDWQRVKQLLSAGRLPHALLLSGPAGVGKLRFGRAFASLLLCESPQQVACGQCRSCQLLASGSHPDFREIAPEEGKRQIAIDQVRTVQQFAAQHAHREGGRKLILLHPAEAMNHFTANALLKTLEEPAGTTVLLLLSHAPSLLLPTIRSRCLQMSLAAPEPAAARQWLGQQLGDAELADTLLSQTGGSPLAARALYETDTWGRWQEFDVGLDNVIEQKMPALQLAEKQQEVDAELVLDWWANRLMAVNRHLLAGDKLPGGGWERWHGMSPTAVYELLDDVVRSRSQIRRGVVLNKRLLCESLILRALDLLAATPA</sequence>
<dbReference type="GO" id="GO:0008408">
    <property type="term" value="F:3'-5' exonuclease activity"/>
    <property type="evidence" value="ECO:0007669"/>
    <property type="project" value="InterPro"/>
</dbReference>
<dbReference type="InterPro" id="IPR027417">
    <property type="entry name" value="P-loop_NTPase"/>
</dbReference>
<comment type="catalytic activity">
    <reaction evidence="3">
        <text>DNA(n) + a 2'-deoxyribonucleoside 5'-triphosphate = DNA(n+1) + diphosphate</text>
        <dbReference type="Rhea" id="RHEA:22508"/>
        <dbReference type="Rhea" id="RHEA-COMP:17339"/>
        <dbReference type="Rhea" id="RHEA-COMP:17340"/>
        <dbReference type="ChEBI" id="CHEBI:33019"/>
        <dbReference type="ChEBI" id="CHEBI:61560"/>
        <dbReference type="ChEBI" id="CHEBI:173112"/>
        <dbReference type="EC" id="2.7.7.7"/>
    </reaction>
</comment>
<dbReference type="EC" id="2.7.7.7" evidence="1"/>
<dbReference type="GO" id="GO:0003887">
    <property type="term" value="F:DNA-directed DNA polymerase activity"/>
    <property type="evidence" value="ECO:0007669"/>
    <property type="project" value="UniProtKB-KW"/>
</dbReference>
<dbReference type="GO" id="GO:0009360">
    <property type="term" value="C:DNA polymerase III complex"/>
    <property type="evidence" value="ECO:0007669"/>
    <property type="project" value="TreeGrafter"/>
</dbReference>
<dbReference type="NCBIfam" id="TIGR00678">
    <property type="entry name" value="holB"/>
    <property type="match status" value="1"/>
</dbReference>
<protein>
    <recommendedName>
        <fullName evidence="1">DNA-directed DNA polymerase</fullName>
        <ecNumber evidence="1">2.7.7.7</ecNumber>
    </recommendedName>
</protein>